<sequence>MKTVNYVTDNLFSHRYLSIVLLFAGGFLSAGINNANADDEVFKPHVVITNQTVGNLNTGPRPHSFANAGAIFTGADLNLGKLMGNDAGTLQFEYTFFPWLHNTGLQSSTKWQGAAGSAFAGATLHNDIDSTGYLSLFAYNQMLLDDHLQITLGRTNAQRYFYISNCGAMIACNDPLFMYTTVILPYPYGSWGAYSKYKMDNGLYAHGGVFESTPQDYANKTNGLQWGLDESSKATSLFGIGHQKTIAQNPLPHKYELNVFSNSAKQVDSDSGKEHNSKGILFRFNQTIYNDNPTSKDLDKAWQVFGAWSWNADEFQPFQQFIEAGISRIGPFGRPQDSVNLKASYLRLSEKQAELQTQQRLDATGIDQNTSRGESRVELNMHWQATNYLAVEPSIQYIFNPSNFYNPTAIPNKDGAVVGLQIVYNLGGHLGL</sequence>
<accession>A0A6H0FTV6</accession>
<dbReference type="AlphaFoldDB" id="A0A6H0FTV6"/>
<dbReference type="GO" id="GO:0016020">
    <property type="term" value="C:membrane"/>
    <property type="evidence" value="ECO:0007669"/>
    <property type="project" value="InterPro"/>
</dbReference>
<dbReference type="InterPro" id="IPR052932">
    <property type="entry name" value="OprB_Porin"/>
</dbReference>
<name>A0A6H0FTV6_ACIPI</name>
<dbReference type="Proteomes" id="UP000501692">
    <property type="component" value="Chromosome"/>
</dbReference>
<comment type="similarity">
    <text evidence="1 2">Belongs to the OprB family.</text>
</comment>
<dbReference type="InterPro" id="IPR007049">
    <property type="entry name" value="Carb-sel_porin_OprB"/>
</dbReference>
<dbReference type="EMBL" id="CP049806">
    <property type="protein sequence ID" value="QIT17817.1"/>
    <property type="molecule type" value="Genomic_DNA"/>
</dbReference>
<dbReference type="InterPro" id="IPR038673">
    <property type="entry name" value="OprB_sf"/>
</dbReference>
<dbReference type="GO" id="GO:0015288">
    <property type="term" value="F:porin activity"/>
    <property type="evidence" value="ECO:0007669"/>
    <property type="project" value="InterPro"/>
</dbReference>
<dbReference type="RefSeq" id="WP_167563491.1">
    <property type="nucleotide sequence ID" value="NZ_CP049806.1"/>
</dbReference>
<organism evidence="3 4">
    <name type="scientific">Acinetobacter pittii</name>
    <name type="common">Acinetobacter genomosp. 3</name>
    <dbReference type="NCBI Taxonomy" id="48296"/>
    <lineage>
        <taxon>Bacteria</taxon>
        <taxon>Pseudomonadati</taxon>
        <taxon>Pseudomonadota</taxon>
        <taxon>Gammaproteobacteria</taxon>
        <taxon>Moraxellales</taxon>
        <taxon>Moraxellaceae</taxon>
        <taxon>Acinetobacter</taxon>
        <taxon>Acinetobacter calcoaceticus/baumannii complex</taxon>
    </lineage>
</organism>
<evidence type="ECO:0000256" key="2">
    <source>
        <dbReference type="RuleBase" id="RU363072"/>
    </source>
</evidence>
<protein>
    <submittedName>
        <fullName evidence="3">Porin</fullName>
    </submittedName>
</protein>
<reference evidence="3 4" key="1">
    <citation type="submission" date="2020-03" db="EMBL/GenBank/DDBJ databases">
        <authorList>
            <person name="Zhang L."/>
            <person name="Han X."/>
            <person name="Chen Y."/>
            <person name="Yu Y."/>
        </authorList>
    </citation>
    <scope>NUCLEOTIDE SEQUENCE [LARGE SCALE GENOMIC DNA]</scope>
    <source>
        <strain evidence="3 4">A1254</strain>
    </source>
</reference>
<dbReference type="Gene3D" id="2.40.160.180">
    <property type="entry name" value="Carbohydrate-selective porin OprB"/>
    <property type="match status" value="1"/>
</dbReference>
<dbReference type="PANTHER" id="PTHR37944:SF1">
    <property type="entry name" value="PORIN B"/>
    <property type="match status" value="1"/>
</dbReference>
<evidence type="ECO:0000256" key="1">
    <source>
        <dbReference type="ARBA" id="ARBA00008769"/>
    </source>
</evidence>
<dbReference type="PANTHER" id="PTHR37944">
    <property type="entry name" value="PORIN B"/>
    <property type="match status" value="1"/>
</dbReference>
<dbReference type="GO" id="GO:0008643">
    <property type="term" value="P:carbohydrate transport"/>
    <property type="evidence" value="ECO:0007669"/>
    <property type="project" value="InterPro"/>
</dbReference>
<dbReference type="Pfam" id="PF04966">
    <property type="entry name" value="OprB"/>
    <property type="match status" value="1"/>
</dbReference>
<gene>
    <name evidence="3" type="ORF">G8E09_08865</name>
</gene>
<evidence type="ECO:0000313" key="3">
    <source>
        <dbReference type="EMBL" id="QIT17817.1"/>
    </source>
</evidence>
<evidence type="ECO:0000313" key="4">
    <source>
        <dbReference type="Proteomes" id="UP000501692"/>
    </source>
</evidence>
<proteinExistence type="inferred from homology"/>